<gene>
    <name evidence="2" type="ORF">H7C18_03975</name>
</gene>
<evidence type="ECO:0000313" key="3">
    <source>
        <dbReference type="Proteomes" id="UP000564644"/>
    </source>
</evidence>
<proteinExistence type="predicted"/>
<name>A0A7X0SHN2_9BACL</name>
<dbReference type="EMBL" id="JACJVO010000005">
    <property type="protein sequence ID" value="MBB6730046.1"/>
    <property type="molecule type" value="Genomic_DNA"/>
</dbReference>
<dbReference type="AlphaFoldDB" id="A0A7X0SHN2"/>
<sequence>MRGPNLYTGRWQSSPASKGGLIVTTAHRKPNVFVGCSREAIPYARAVSSQLEYIAHVNPWYAGTFGANDYTMEALERELAANDFGIFVFAADDVALIRQKPAFITRDNTLFEMGLFWGRLGRRRVFCLIPRDLPERDDLIPGETVSEFHLLSDLQGLTLLGYHIREDGKFGAAVDPACGEISRAIEAEKWFVDPGRLVEQKQSILHFFWEYHRNVSVRDPEQRYTAYAEAIRNSLLAPPGFRITGAAIWKQFDDEIIRQVGGNVGRGRSFHLQDNDGKQDGDQRIFVLDAFRSREWSFFRRREIAIVYILCYPLGKDLVLSVHISGTIELNDKQLAEIVQINDELLITVRHLEGGDTP</sequence>
<dbReference type="GO" id="GO:0050135">
    <property type="term" value="F:NADP+ nucleosidase activity"/>
    <property type="evidence" value="ECO:0007669"/>
    <property type="project" value="InterPro"/>
</dbReference>
<accession>A0A7X0SHN2</accession>
<protein>
    <submittedName>
        <fullName evidence="2">Nucleotide-binding protein</fullName>
    </submittedName>
</protein>
<organism evidence="2 3">
    <name type="scientific">Cohnella zeiphila</name>
    <dbReference type="NCBI Taxonomy" id="2761120"/>
    <lineage>
        <taxon>Bacteria</taxon>
        <taxon>Bacillati</taxon>
        <taxon>Bacillota</taxon>
        <taxon>Bacilli</taxon>
        <taxon>Bacillales</taxon>
        <taxon>Paenibacillaceae</taxon>
        <taxon>Cohnella</taxon>
    </lineage>
</organism>
<dbReference type="InterPro" id="IPR019302">
    <property type="entry name" value="CAP12/PCTIR_TIR_dom"/>
</dbReference>
<comment type="caution">
    <text evidence="2">The sequence shown here is derived from an EMBL/GenBank/DDBJ whole genome shotgun (WGS) entry which is preliminary data.</text>
</comment>
<reference evidence="2 3" key="1">
    <citation type="submission" date="2020-08" db="EMBL/GenBank/DDBJ databases">
        <title>Cohnella phylogeny.</title>
        <authorList>
            <person name="Dunlap C."/>
        </authorList>
    </citation>
    <scope>NUCLEOTIDE SEQUENCE [LARGE SCALE GENOMIC DNA]</scope>
    <source>
        <strain evidence="2 3">CBP 2801</strain>
    </source>
</reference>
<dbReference type="Pfam" id="PF10137">
    <property type="entry name" value="CAP12-PCTIR_TIR"/>
    <property type="match status" value="1"/>
</dbReference>
<feature type="domain" description="CD-NTase-associated protein 12/Pycsar effector protein TIR" evidence="1">
    <location>
        <begin position="31"/>
        <end position="160"/>
    </location>
</feature>
<keyword evidence="3" id="KW-1185">Reference proteome</keyword>
<dbReference type="Proteomes" id="UP000564644">
    <property type="component" value="Unassembled WGS sequence"/>
</dbReference>
<evidence type="ECO:0000259" key="1">
    <source>
        <dbReference type="Pfam" id="PF10137"/>
    </source>
</evidence>
<evidence type="ECO:0000313" key="2">
    <source>
        <dbReference type="EMBL" id="MBB6730046.1"/>
    </source>
</evidence>